<feature type="transmembrane region" description="Helical" evidence="2">
    <location>
        <begin position="341"/>
        <end position="358"/>
    </location>
</feature>
<dbReference type="GO" id="GO:0016747">
    <property type="term" value="F:acyltransferase activity, transferring groups other than amino-acyl groups"/>
    <property type="evidence" value="ECO:0007669"/>
    <property type="project" value="InterPro"/>
</dbReference>
<feature type="region of interest" description="Disordered" evidence="1">
    <location>
        <begin position="1"/>
        <end position="31"/>
    </location>
</feature>
<dbReference type="InterPro" id="IPR050879">
    <property type="entry name" value="Acyltransferase_3"/>
</dbReference>
<feature type="transmembrane region" description="Helical" evidence="2">
    <location>
        <begin position="120"/>
        <end position="139"/>
    </location>
</feature>
<dbReference type="OrthoDB" id="3404679at2"/>
<protein>
    <submittedName>
        <fullName evidence="5">Acyltransferase</fullName>
    </submittedName>
</protein>
<gene>
    <name evidence="5" type="ORF">CTZ28_02995</name>
</gene>
<feature type="transmembrane region" description="Helical" evidence="2">
    <location>
        <begin position="249"/>
        <end position="267"/>
    </location>
</feature>
<evidence type="ECO:0000256" key="1">
    <source>
        <dbReference type="SAM" id="MobiDB-lite"/>
    </source>
</evidence>
<keyword evidence="2" id="KW-0812">Transmembrane</keyword>
<evidence type="ECO:0000313" key="6">
    <source>
        <dbReference type="Proteomes" id="UP000270471"/>
    </source>
</evidence>
<name>A0A3M0IHR8_9ACTN</name>
<feature type="transmembrane region" description="Helical" evidence="2">
    <location>
        <begin position="215"/>
        <end position="233"/>
    </location>
</feature>
<accession>A0A3M0IHR8</accession>
<keyword evidence="2" id="KW-1133">Transmembrane helix</keyword>
<feature type="domain" description="SGNH" evidence="4">
    <location>
        <begin position="489"/>
        <end position="702"/>
    </location>
</feature>
<dbReference type="InterPro" id="IPR002656">
    <property type="entry name" value="Acyl_transf_3_dom"/>
</dbReference>
<evidence type="ECO:0000313" key="5">
    <source>
        <dbReference type="EMBL" id="RMB87918.1"/>
    </source>
</evidence>
<keyword evidence="6" id="KW-1185">Reference proteome</keyword>
<dbReference type="SUPFAM" id="SSF52266">
    <property type="entry name" value="SGNH hydrolase"/>
    <property type="match status" value="1"/>
</dbReference>
<reference evidence="5 6" key="1">
    <citation type="submission" date="2017-11" db="EMBL/GenBank/DDBJ databases">
        <title>Draft genome of actinobacteria isolated from guarana (Paullinia cupana (Mart.) Ducke.</title>
        <authorList>
            <person name="Siqueira K.A."/>
            <person name="Liotti R.G."/>
            <person name="Mendes T.A.O."/>
            <person name="Soares M.A."/>
        </authorList>
    </citation>
    <scope>NUCLEOTIDE SEQUENCE [LARGE SCALE GENOMIC DNA]</scope>
    <source>
        <strain evidence="5 6">193</strain>
    </source>
</reference>
<feature type="transmembrane region" description="Helical" evidence="2">
    <location>
        <begin position="84"/>
        <end position="99"/>
    </location>
</feature>
<dbReference type="PANTHER" id="PTHR23028">
    <property type="entry name" value="ACETYLTRANSFERASE"/>
    <property type="match status" value="1"/>
</dbReference>
<feature type="transmembrane region" description="Helical" evidence="2">
    <location>
        <begin position="59"/>
        <end position="78"/>
    </location>
</feature>
<dbReference type="GO" id="GO:0009103">
    <property type="term" value="P:lipopolysaccharide biosynthetic process"/>
    <property type="evidence" value="ECO:0007669"/>
    <property type="project" value="TreeGrafter"/>
</dbReference>
<feature type="compositionally biased region" description="Basic residues" evidence="1">
    <location>
        <begin position="1"/>
        <end position="12"/>
    </location>
</feature>
<evidence type="ECO:0000259" key="3">
    <source>
        <dbReference type="Pfam" id="PF01757"/>
    </source>
</evidence>
<organism evidence="5 6">
    <name type="scientific">Streptomyces shenzhenensis</name>
    <dbReference type="NCBI Taxonomy" id="943815"/>
    <lineage>
        <taxon>Bacteria</taxon>
        <taxon>Bacillati</taxon>
        <taxon>Actinomycetota</taxon>
        <taxon>Actinomycetes</taxon>
        <taxon>Kitasatosporales</taxon>
        <taxon>Streptomycetaceae</taxon>
        <taxon>Streptomyces</taxon>
    </lineage>
</organism>
<proteinExistence type="predicted"/>
<evidence type="ECO:0000256" key="2">
    <source>
        <dbReference type="SAM" id="Phobius"/>
    </source>
</evidence>
<feature type="transmembrane region" description="Helical" evidence="2">
    <location>
        <begin position="370"/>
        <end position="387"/>
    </location>
</feature>
<dbReference type="InterPro" id="IPR043968">
    <property type="entry name" value="SGNH"/>
</dbReference>
<dbReference type="Pfam" id="PF01757">
    <property type="entry name" value="Acyl_transf_3"/>
    <property type="match status" value="1"/>
</dbReference>
<dbReference type="AlphaFoldDB" id="A0A3M0IHR8"/>
<comment type="caution">
    <text evidence="5">The sequence shown here is derived from an EMBL/GenBank/DDBJ whole genome shotgun (WGS) entry which is preliminary data.</text>
</comment>
<keyword evidence="5" id="KW-0012">Acyltransferase</keyword>
<dbReference type="Pfam" id="PF19040">
    <property type="entry name" value="SGNH"/>
    <property type="match status" value="1"/>
</dbReference>
<dbReference type="GO" id="GO:0016020">
    <property type="term" value="C:membrane"/>
    <property type="evidence" value="ECO:0007669"/>
    <property type="project" value="TreeGrafter"/>
</dbReference>
<keyword evidence="2" id="KW-0472">Membrane</keyword>
<dbReference type="PANTHER" id="PTHR23028:SF53">
    <property type="entry name" value="ACYL_TRANSF_3 DOMAIN-CONTAINING PROTEIN"/>
    <property type="match status" value="1"/>
</dbReference>
<feature type="transmembrane region" description="Helical" evidence="2">
    <location>
        <begin position="192"/>
        <end position="210"/>
    </location>
</feature>
<keyword evidence="5" id="KW-0808">Transferase</keyword>
<feature type="transmembrane region" description="Helical" evidence="2">
    <location>
        <begin position="274"/>
        <end position="293"/>
    </location>
</feature>
<dbReference type="Proteomes" id="UP000270471">
    <property type="component" value="Unassembled WGS sequence"/>
</dbReference>
<evidence type="ECO:0000259" key="4">
    <source>
        <dbReference type="Pfam" id="PF19040"/>
    </source>
</evidence>
<dbReference type="EMBL" id="PENI01000001">
    <property type="protein sequence ID" value="RMB87918.1"/>
    <property type="molecule type" value="Genomic_DNA"/>
</dbReference>
<feature type="transmembrane region" description="Helical" evidence="2">
    <location>
        <begin position="299"/>
        <end position="320"/>
    </location>
</feature>
<sequence length="711" mass="78179">MRHPHSRPRGARQRNGCRLPDGPLKSPARPHSYWRTVTSHRSPAVQAERLRKYRPDIQGLRAIAILMVVSMHCGILDIHGGVDVSFVLSGFLIGSQLLAEIDKTGKVSLTKFWARRFRRLAPGAAFVIVVVGILSWFYASPFRFREYMDDGLAASVSLINWRLAENGTDYFANDGSQSPYQHFWSLGIEEQFYLAAPLLLVAVAWLSRLVLRNRVLVGIVLLAVVGGSFYLGYTQTTSNQPLAYFGTHARIWELASGVLLALWAPFLSRMPRGLAAAVSWLGLGTVVVTGLLITEHTPLPGYAVAGPVLGASLIMAGGCANPRLGAERLLDNPVFDFIGKVSYGWYLWHWPLLILWPHIIDWEFGHSDRFRVAVLSFLLSIATHFVVEKRFRDNVKLVVRPWRGILTGGTLTATSAAAMVIALQVPLNLSFGTAGTAAALTGFDGTRSVEQAVSERNAPRISESALLRSPDDRGDHGCIDQLLVTAFTPHDECVIGDTKSDRTLVLMGDSHAYQWGNAFDALGRELHVKVVTVIKSGCSPEAYKITREDLGREYTECTTWRRSALSYIKKLKPDVVAVANRVQWTTTRKGAEETFKTLQKTGADLVYLTDTPKPAFSVPDCLAENSSNPGMCTLKSEAAVDLADFRILERQVAEEHGADVINTLPAFCADGYCPAVIGGHVVYWDNSHMTGGYATSLAPFLKPTFKRILSG</sequence>
<feature type="domain" description="Acyltransferase 3" evidence="3">
    <location>
        <begin position="56"/>
        <end position="361"/>
    </location>
</feature>